<keyword evidence="1" id="KW-0732">Signal</keyword>
<feature type="signal peptide" evidence="1">
    <location>
        <begin position="1"/>
        <end position="27"/>
    </location>
</feature>
<feature type="chain" id="PRO_5002753537" description="Peptidoglycan-binding LysM" evidence="1">
    <location>
        <begin position="28"/>
        <end position="338"/>
    </location>
</feature>
<protein>
    <recommendedName>
        <fullName evidence="4">Peptidoglycan-binding LysM</fullName>
    </recommendedName>
</protein>
<evidence type="ECO:0000313" key="2">
    <source>
        <dbReference type="EMBL" id="ABZ76178.1"/>
    </source>
</evidence>
<keyword evidence="3" id="KW-1185">Reference proteome</keyword>
<organism evidence="2 3">
    <name type="scientific">Shewanella halifaxensis (strain HAW-EB4)</name>
    <dbReference type="NCBI Taxonomy" id="458817"/>
    <lineage>
        <taxon>Bacteria</taxon>
        <taxon>Pseudomonadati</taxon>
        <taxon>Pseudomonadota</taxon>
        <taxon>Gammaproteobacteria</taxon>
        <taxon>Alteromonadales</taxon>
        <taxon>Shewanellaceae</taxon>
        <taxon>Shewanella</taxon>
    </lineage>
</organism>
<evidence type="ECO:0008006" key="4">
    <source>
        <dbReference type="Google" id="ProtNLM"/>
    </source>
</evidence>
<reference evidence="2" key="1">
    <citation type="submission" date="2008-01" db="EMBL/GenBank/DDBJ databases">
        <title>Complete sequence of Shewanella halifaxensis HAW-EB4.</title>
        <authorList>
            <consortium name="US DOE Joint Genome Institute"/>
            <person name="Copeland A."/>
            <person name="Lucas S."/>
            <person name="Lapidus A."/>
            <person name="Glavina del Rio T."/>
            <person name="Dalin E."/>
            <person name="Tice H."/>
            <person name="Bruce D."/>
            <person name="Goodwin L."/>
            <person name="Pitluck S."/>
            <person name="Sims D."/>
            <person name="Brettin T."/>
            <person name="Detter J.C."/>
            <person name="Han C."/>
            <person name="Kuske C.R."/>
            <person name="Schmutz J."/>
            <person name="Larimer F."/>
            <person name="Land M."/>
            <person name="Hauser L."/>
            <person name="Kyrpides N."/>
            <person name="Kim E."/>
            <person name="Zhao J.-S."/>
            <person name="Richardson P."/>
        </authorList>
    </citation>
    <scope>NUCLEOTIDE SEQUENCE [LARGE SCALE GENOMIC DNA]</scope>
    <source>
        <strain evidence="2">HAW-EB4</strain>
    </source>
</reference>
<sequence>MLGLSKNKLSAALAVSLLSSLSVSAFAAEERWFEVEVYIFERDVPSVEQWPTKITEARSRKTVDFITPMVSTDLTAVSMGLNGCTSTDWATDSVNCNEQMSSANHKAMADVPMQIAAAKPAIAHLGDGAVLLAQSQSQFQDIMATISREKGTHSLLHMTWQQSMLPRNRAVPVKLYSGHDYSEEYEFNGHPIKATDPSSEFGNFDFMGSQLSNDANKPVWKFDGTINIYLQHYLFIETDFRLREPGSKTVLVAKNELRASANEIETGTGTAETTPQEVTTPYLYSIPMVQNRRVRSDEVHYFDHPKMGMIIQIRKMEPPTAKVAETSMDTATLPEASI</sequence>
<evidence type="ECO:0000256" key="1">
    <source>
        <dbReference type="SAM" id="SignalP"/>
    </source>
</evidence>
<dbReference type="Pfam" id="PF10972">
    <property type="entry name" value="CsiV"/>
    <property type="match status" value="1"/>
</dbReference>
<dbReference type="KEGG" id="shl:Shal_1612"/>
<name>B0TP21_SHEHH</name>
<gene>
    <name evidence="2" type="ordered locus">Shal_1612</name>
</gene>
<proteinExistence type="predicted"/>
<dbReference type="HOGENOM" id="CLU_072067_0_0_6"/>
<dbReference type="STRING" id="458817.Shal_1612"/>
<dbReference type="AlphaFoldDB" id="B0TP21"/>
<dbReference type="eggNOG" id="ENOG5032UIH">
    <property type="taxonomic scope" value="Bacteria"/>
</dbReference>
<dbReference type="OrthoDB" id="5566524at2"/>
<dbReference type="Proteomes" id="UP000001317">
    <property type="component" value="Chromosome"/>
</dbReference>
<evidence type="ECO:0000313" key="3">
    <source>
        <dbReference type="Proteomes" id="UP000001317"/>
    </source>
</evidence>
<dbReference type="InterPro" id="IPR021241">
    <property type="entry name" value="CsiV"/>
</dbReference>
<accession>B0TP21</accession>
<dbReference type="RefSeq" id="WP_012276716.1">
    <property type="nucleotide sequence ID" value="NC_010334.1"/>
</dbReference>
<dbReference type="EMBL" id="CP000931">
    <property type="protein sequence ID" value="ABZ76178.1"/>
    <property type="molecule type" value="Genomic_DNA"/>
</dbReference>